<dbReference type="PROSITE" id="PS50836">
    <property type="entry name" value="DOMON"/>
    <property type="match status" value="1"/>
</dbReference>
<reference evidence="17" key="1">
    <citation type="journal article" date="2023" name="GigaByte">
        <title>Genome assembly of the bearded iris, Iris pallida Lam.</title>
        <authorList>
            <person name="Bruccoleri R.E."/>
            <person name="Oakeley E.J."/>
            <person name="Faust A.M.E."/>
            <person name="Altorfer M."/>
            <person name="Dessus-Babus S."/>
            <person name="Burckhardt D."/>
            <person name="Oertli M."/>
            <person name="Naumann U."/>
            <person name="Petersen F."/>
            <person name="Wong J."/>
        </authorList>
    </citation>
    <scope>NUCLEOTIDE SEQUENCE</scope>
    <source>
        <strain evidence="17">GSM-AAB239-AS_SAM_17_03QT</strain>
    </source>
</reference>
<feature type="domain" description="DOMON" evidence="15">
    <location>
        <begin position="48"/>
        <end position="161"/>
    </location>
</feature>
<dbReference type="GO" id="GO:0046872">
    <property type="term" value="F:metal ion binding"/>
    <property type="evidence" value="ECO:0007669"/>
    <property type="project" value="UniProtKB-KW"/>
</dbReference>
<dbReference type="FunFam" id="1.20.120.1770:FF:000007">
    <property type="entry name" value="Cytochrome b561 and DOMON domain-containing protein"/>
    <property type="match status" value="1"/>
</dbReference>
<accession>A0AAX6EWI3</accession>
<evidence type="ECO:0000256" key="7">
    <source>
        <dbReference type="ARBA" id="ARBA00022989"/>
    </source>
</evidence>
<dbReference type="Gene3D" id="1.20.120.1770">
    <property type="match status" value="1"/>
</dbReference>
<evidence type="ECO:0000256" key="2">
    <source>
        <dbReference type="ARBA" id="ARBA00022448"/>
    </source>
</evidence>
<evidence type="ECO:0000256" key="10">
    <source>
        <dbReference type="PIRNR" id="PIRNR037471"/>
    </source>
</evidence>
<gene>
    <name evidence="17" type="ORF">M6B38_167460</name>
</gene>
<evidence type="ECO:0000256" key="3">
    <source>
        <dbReference type="ARBA" id="ARBA00022692"/>
    </source>
</evidence>
<keyword evidence="2 10" id="KW-0813">Transport</keyword>
<dbReference type="InterPro" id="IPR005018">
    <property type="entry name" value="DOMON_domain"/>
</dbReference>
<keyword evidence="18" id="KW-1185">Reference proteome</keyword>
<evidence type="ECO:0000256" key="1">
    <source>
        <dbReference type="ARBA" id="ARBA00004141"/>
    </source>
</evidence>
<keyword evidence="6 10" id="KW-0249">Electron transport</keyword>
<evidence type="ECO:0000256" key="9">
    <source>
        <dbReference type="ARBA" id="ARBA00053871"/>
    </source>
</evidence>
<evidence type="ECO:0000256" key="6">
    <source>
        <dbReference type="ARBA" id="ARBA00022982"/>
    </source>
</evidence>
<dbReference type="SMART" id="SM00665">
    <property type="entry name" value="B561"/>
    <property type="match status" value="1"/>
</dbReference>
<keyword evidence="4 11" id="KW-0479">Metal-binding</keyword>
<evidence type="ECO:0000256" key="8">
    <source>
        <dbReference type="ARBA" id="ARBA00023136"/>
    </source>
</evidence>
<name>A0AAX6EWI3_IRIPA</name>
<evidence type="ECO:0000256" key="13">
    <source>
        <dbReference type="SAM" id="Phobius"/>
    </source>
</evidence>
<evidence type="ECO:0000259" key="16">
    <source>
        <dbReference type="PROSITE" id="PS50939"/>
    </source>
</evidence>
<dbReference type="GO" id="GO:0016020">
    <property type="term" value="C:membrane"/>
    <property type="evidence" value="ECO:0007669"/>
    <property type="project" value="UniProtKB-SubCell"/>
</dbReference>
<dbReference type="InterPro" id="IPR006593">
    <property type="entry name" value="Cyt_b561/ferric_Rdtase_TM"/>
</dbReference>
<dbReference type="CDD" id="cd09629">
    <property type="entry name" value="DOMON_CIL1_like"/>
    <property type="match status" value="1"/>
</dbReference>
<feature type="binding site" description="axial binding residue" evidence="11">
    <location>
        <position position="244"/>
    </location>
    <ligand>
        <name>heme b</name>
        <dbReference type="ChEBI" id="CHEBI:60344"/>
        <label>1</label>
    </ligand>
    <ligandPart>
        <name>Fe</name>
        <dbReference type="ChEBI" id="CHEBI:18248"/>
    </ligandPart>
</feature>
<dbReference type="PANTHER" id="PTHR23130:SF195">
    <property type="entry name" value="CYTOCHROME B561 AND DOMON DOMAIN-CONTAINING PROTEIN"/>
    <property type="match status" value="1"/>
</dbReference>
<keyword evidence="11" id="KW-0408">Iron</keyword>
<reference evidence="17" key="2">
    <citation type="submission" date="2023-04" db="EMBL/GenBank/DDBJ databases">
        <authorList>
            <person name="Bruccoleri R.E."/>
            <person name="Oakeley E.J."/>
            <person name="Faust A.-M."/>
            <person name="Dessus-Babus S."/>
            <person name="Altorfer M."/>
            <person name="Burckhardt D."/>
            <person name="Oertli M."/>
            <person name="Naumann U."/>
            <person name="Petersen F."/>
            <person name="Wong J."/>
        </authorList>
    </citation>
    <scope>NUCLEOTIDE SEQUENCE</scope>
    <source>
        <strain evidence="17">GSM-AAB239-AS_SAM_17_03QT</strain>
        <tissue evidence="17">Leaf</tissue>
    </source>
</reference>
<feature type="binding site" description="axial binding residue" evidence="11">
    <location>
        <position position="208"/>
    </location>
    <ligand>
        <name>heme b</name>
        <dbReference type="ChEBI" id="CHEBI:60344"/>
        <label>1</label>
    </ligand>
    <ligandPart>
        <name>Fe</name>
        <dbReference type="ChEBI" id="CHEBI:18248"/>
    </ligandPart>
</feature>
<keyword evidence="5 14" id="KW-0732">Signal</keyword>
<evidence type="ECO:0000256" key="11">
    <source>
        <dbReference type="PIRSR" id="PIRSR037471-1"/>
    </source>
</evidence>
<evidence type="ECO:0000313" key="17">
    <source>
        <dbReference type="EMBL" id="KAJ6808512.1"/>
    </source>
</evidence>
<dbReference type="PIRSF" id="PIRSF037471">
    <property type="entry name" value="UCP037471"/>
    <property type="match status" value="1"/>
</dbReference>
<evidence type="ECO:0000313" key="18">
    <source>
        <dbReference type="Proteomes" id="UP001140949"/>
    </source>
</evidence>
<feature type="chain" id="PRO_5043881496" description="Cytochrome b561 and DOMON domain-containing protein" evidence="14">
    <location>
        <begin position="25"/>
        <end position="397"/>
    </location>
</feature>
<evidence type="ECO:0000256" key="4">
    <source>
        <dbReference type="ARBA" id="ARBA00022723"/>
    </source>
</evidence>
<organism evidence="17 18">
    <name type="scientific">Iris pallida</name>
    <name type="common">Sweet iris</name>
    <dbReference type="NCBI Taxonomy" id="29817"/>
    <lineage>
        <taxon>Eukaryota</taxon>
        <taxon>Viridiplantae</taxon>
        <taxon>Streptophyta</taxon>
        <taxon>Embryophyta</taxon>
        <taxon>Tracheophyta</taxon>
        <taxon>Spermatophyta</taxon>
        <taxon>Magnoliopsida</taxon>
        <taxon>Liliopsida</taxon>
        <taxon>Asparagales</taxon>
        <taxon>Iridaceae</taxon>
        <taxon>Iridoideae</taxon>
        <taxon>Irideae</taxon>
        <taxon>Iris</taxon>
    </lineage>
</organism>
<comment type="cofactor">
    <cofactor evidence="10">
        <name>heme b</name>
        <dbReference type="ChEBI" id="CHEBI:60344"/>
    </cofactor>
    <text evidence="10">Binds 2 heme b groups non-covalently.</text>
</comment>
<protein>
    <recommendedName>
        <fullName evidence="10">Cytochrome b561 and DOMON domain-containing protein</fullName>
    </recommendedName>
</protein>
<comment type="function">
    <text evidence="9">May act as a catecholamine-responsive trans-membrane electron transporter.</text>
</comment>
<feature type="signal peptide" evidence="14">
    <location>
        <begin position="1"/>
        <end position="24"/>
    </location>
</feature>
<proteinExistence type="predicted"/>
<dbReference type="Pfam" id="PF03188">
    <property type="entry name" value="Cytochrom_B561"/>
    <property type="match status" value="1"/>
</dbReference>
<evidence type="ECO:0000256" key="12">
    <source>
        <dbReference type="SAM" id="MobiDB-lite"/>
    </source>
</evidence>
<feature type="transmembrane region" description="Helical" evidence="13">
    <location>
        <begin position="280"/>
        <end position="297"/>
    </location>
</feature>
<comment type="caution">
    <text evidence="17">The sequence shown here is derived from an EMBL/GenBank/DDBJ whole genome shotgun (WGS) entry which is preliminary data.</text>
</comment>
<feature type="transmembrane region" description="Helical" evidence="13">
    <location>
        <begin position="209"/>
        <end position="227"/>
    </location>
</feature>
<dbReference type="InterPro" id="IPR017214">
    <property type="entry name" value="UCP037471"/>
</dbReference>
<dbReference type="PANTHER" id="PTHR23130">
    <property type="entry name" value="CYTOCHROME B561 AND DOMON DOMAIN-CONTAINING PROTEIN"/>
    <property type="match status" value="1"/>
</dbReference>
<dbReference type="PROSITE" id="PS50939">
    <property type="entry name" value="CYTOCHROME_B561"/>
    <property type="match status" value="1"/>
</dbReference>
<feature type="binding site" description="axial binding residue" evidence="11">
    <location>
        <position position="313"/>
    </location>
    <ligand>
        <name>heme b</name>
        <dbReference type="ChEBI" id="CHEBI:60344"/>
        <label>1</label>
    </ligand>
    <ligandPart>
        <name>Fe</name>
        <dbReference type="ChEBI" id="CHEBI:18248"/>
    </ligandPart>
</feature>
<dbReference type="EMBL" id="JANAVB010033393">
    <property type="protein sequence ID" value="KAJ6808512.1"/>
    <property type="molecule type" value="Genomic_DNA"/>
</dbReference>
<keyword evidence="7 13" id="KW-1133">Transmembrane helix</keyword>
<comment type="subcellular location">
    <subcellularLocation>
        <location evidence="1">Membrane</location>
        <topology evidence="1">Multi-pass membrane protein</topology>
    </subcellularLocation>
</comment>
<sequence>MEIHGFFFLFFLIFTLLLPSQSAAISPCASRTFSSNRVFSTCAALPHLSASLHWTLDPSTSLLSLAFAAPAPSDGWLAWAVNPTADGMIGSQTLIAFRGGHSGAVVVKTYNITSYGPVKEGPIGIDVSDLAGEYVGSEMRIFAKVKLARGTTKVNGVWQVGESVADGVPAKHAFAADNLAAKGVVDLVKGVSVGGGGGNSVLRKKNIHGVLNAVSWGILLPLGAIIARYLKTFKSADPAWFYLHVSCQLIGYAVGVAGWATGLNLGSKSKGIQYTTHRNIGITLFALGTVQLFALFLRPNKDHKYRLYWNIYHHSVGYTVIVLGVVNVFKGLQILQPLHKWKEAYIVVICILAGIAVLLEVVTWIIVLRRKSDKSSGAHDGANGANGRRGVQQPLSA</sequence>
<keyword evidence="3 13" id="KW-0812">Transmembrane</keyword>
<dbReference type="Pfam" id="PF04526">
    <property type="entry name" value="DUF568"/>
    <property type="match status" value="1"/>
</dbReference>
<dbReference type="AlphaFoldDB" id="A0AAX6EWI3"/>
<feature type="domain" description="Cytochrome b561" evidence="16">
    <location>
        <begin position="168"/>
        <end position="368"/>
    </location>
</feature>
<keyword evidence="8 10" id="KW-0472">Membrane</keyword>
<dbReference type="Proteomes" id="UP001140949">
    <property type="component" value="Unassembled WGS sequence"/>
</dbReference>
<evidence type="ECO:0000256" key="5">
    <source>
        <dbReference type="ARBA" id="ARBA00022729"/>
    </source>
</evidence>
<feature type="transmembrane region" description="Helical" evidence="13">
    <location>
        <begin position="309"/>
        <end position="329"/>
    </location>
</feature>
<feature type="transmembrane region" description="Helical" evidence="13">
    <location>
        <begin position="344"/>
        <end position="367"/>
    </location>
</feature>
<feature type="transmembrane region" description="Helical" evidence="13">
    <location>
        <begin position="239"/>
        <end position="260"/>
    </location>
</feature>
<dbReference type="InterPro" id="IPR045265">
    <property type="entry name" value="AIR12_DOMON"/>
</dbReference>
<feature type="region of interest" description="Disordered" evidence="12">
    <location>
        <begin position="374"/>
        <end position="397"/>
    </location>
</feature>
<dbReference type="CDD" id="cd08760">
    <property type="entry name" value="Cyt_b561_FRRS1_like"/>
    <property type="match status" value="1"/>
</dbReference>
<evidence type="ECO:0000256" key="14">
    <source>
        <dbReference type="SAM" id="SignalP"/>
    </source>
</evidence>
<evidence type="ECO:0000259" key="15">
    <source>
        <dbReference type="PROSITE" id="PS50836"/>
    </source>
</evidence>
<feature type="binding site" description="axial binding residue" evidence="11">
    <location>
        <position position="277"/>
    </location>
    <ligand>
        <name>heme b</name>
        <dbReference type="ChEBI" id="CHEBI:60344"/>
        <label>1</label>
    </ligand>
    <ligandPart>
        <name>Fe</name>
        <dbReference type="ChEBI" id="CHEBI:18248"/>
    </ligandPart>
</feature>